<dbReference type="InterPro" id="IPR006143">
    <property type="entry name" value="RND_pump_MFP"/>
</dbReference>
<comment type="caution">
    <text evidence="5">The sequence shown here is derived from an EMBL/GenBank/DDBJ whole genome shotgun (WGS) entry which is preliminary data.</text>
</comment>
<reference evidence="5 6" key="2">
    <citation type="submission" date="2019-01" db="EMBL/GenBank/DDBJ databases">
        <title>Motilimonas pumilus sp. nov., isolated from the gut of sea cucumber (Apostichopus japonicus).</title>
        <authorList>
            <person name="Wang F.-Q."/>
            <person name="Ren L.-H."/>
            <person name="Lin Y.-W."/>
            <person name="Sun G.-H."/>
            <person name="Du Z.-J."/>
            <person name="Zhao J.-X."/>
            <person name="Liu X.-J."/>
            <person name="Liu L.-J."/>
        </authorList>
    </citation>
    <scope>NUCLEOTIDE SEQUENCE [LARGE SCALE GENOMIC DNA]</scope>
    <source>
        <strain evidence="5 6">PLHSC7-2</strain>
    </source>
</reference>
<evidence type="ECO:0000313" key="6">
    <source>
        <dbReference type="Proteomes" id="UP000283255"/>
    </source>
</evidence>
<evidence type="ECO:0000259" key="4">
    <source>
        <dbReference type="Pfam" id="PF25954"/>
    </source>
</evidence>
<dbReference type="InterPro" id="IPR058792">
    <property type="entry name" value="Beta-barrel_RND_2"/>
</dbReference>
<dbReference type="FunFam" id="2.40.30.170:FF:000010">
    <property type="entry name" value="Efflux RND transporter periplasmic adaptor subunit"/>
    <property type="match status" value="1"/>
</dbReference>
<dbReference type="Pfam" id="PF25954">
    <property type="entry name" value="Beta-barrel_RND_2"/>
    <property type="match status" value="1"/>
</dbReference>
<evidence type="ECO:0000313" key="5">
    <source>
        <dbReference type="EMBL" id="RJG51507.1"/>
    </source>
</evidence>
<dbReference type="SUPFAM" id="SSF111369">
    <property type="entry name" value="HlyD-like secretion proteins"/>
    <property type="match status" value="1"/>
</dbReference>
<evidence type="ECO:0000256" key="1">
    <source>
        <dbReference type="ARBA" id="ARBA00009477"/>
    </source>
</evidence>
<dbReference type="Gene3D" id="1.10.287.470">
    <property type="entry name" value="Helix hairpin bin"/>
    <property type="match status" value="1"/>
</dbReference>
<feature type="domain" description="Multidrug resistance protein MdtA-like barrel-sandwich hybrid" evidence="3">
    <location>
        <begin position="70"/>
        <end position="190"/>
    </location>
</feature>
<dbReference type="Pfam" id="PF25876">
    <property type="entry name" value="HH_MFP_RND"/>
    <property type="match status" value="1"/>
</dbReference>
<dbReference type="NCBIfam" id="TIGR01730">
    <property type="entry name" value="RND_mfp"/>
    <property type="match status" value="1"/>
</dbReference>
<dbReference type="AlphaFoldDB" id="A0A418YKL6"/>
<dbReference type="RefSeq" id="WP_119909031.1">
    <property type="nucleotide sequence ID" value="NZ_QZCH01000001.1"/>
</dbReference>
<sequence>MKKWYVFSVLLCVLLFGSVFGFHLFKQQKIAEFMAQRELPALPVEVTQINPQSWTPQIPAIGFIEPYQGVTVATQVSGIVDKIHFASGDTIEQGQLLLELETKVEKANLAAAEAKLPAISNTLKRTRSLYQQGSVSKGALDEAESNFSSLKAEILALKATIERREIRAPFDGVIGIRQVNLGQYLQSGDEIARLENLDRMLIRFIVPQKELAKLTIGATIDITTDAYPERAFEGAISAIEPTVDIDSGVIQLQAEIPNADQLLRSGMYAELNVRQPELVNQVVIPLRAISFSLYGESVYVVETLPAEGDEDDETQYQVRQKTIKVAERRGDYALVASGVTAGETLVTAGQVRLQNGAKVKIVEDSFINNNAEFSRD</sequence>
<dbReference type="Pfam" id="PF25917">
    <property type="entry name" value="BSH_RND"/>
    <property type="match status" value="1"/>
</dbReference>
<dbReference type="GO" id="GO:1990281">
    <property type="term" value="C:efflux pump complex"/>
    <property type="evidence" value="ECO:0007669"/>
    <property type="project" value="TreeGrafter"/>
</dbReference>
<dbReference type="Proteomes" id="UP000283255">
    <property type="component" value="Unassembled WGS sequence"/>
</dbReference>
<dbReference type="GO" id="GO:0015562">
    <property type="term" value="F:efflux transmembrane transporter activity"/>
    <property type="evidence" value="ECO:0007669"/>
    <property type="project" value="TreeGrafter"/>
</dbReference>
<dbReference type="PANTHER" id="PTHR30469:SF11">
    <property type="entry name" value="BLL4320 PROTEIN"/>
    <property type="match status" value="1"/>
</dbReference>
<dbReference type="OrthoDB" id="9806939at2"/>
<feature type="domain" description="CusB-like beta-barrel" evidence="4">
    <location>
        <begin position="205"/>
        <end position="275"/>
    </location>
</feature>
<feature type="domain" description="Multidrug resistance protein MdtA-like alpha-helical hairpin" evidence="2">
    <location>
        <begin position="104"/>
        <end position="163"/>
    </location>
</feature>
<keyword evidence="6" id="KW-1185">Reference proteome</keyword>
<proteinExistence type="inferred from homology"/>
<accession>A0A418YKL6</accession>
<name>A0A418YKL6_9GAMM</name>
<organism evidence="5 6">
    <name type="scientific">Motilimonas pumila</name>
    <dbReference type="NCBI Taxonomy" id="2303987"/>
    <lineage>
        <taxon>Bacteria</taxon>
        <taxon>Pseudomonadati</taxon>
        <taxon>Pseudomonadota</taxon>
        <taxon>Gammaproteobacteria</taxon>
        <taxon>Alteromonadales</taxon>
        <taxon>Alteromonadales genera incertae sedis</taxon>
        <taxon>Motilimonas</taxon>
    </lineage>
</organism>
<dbReference type="InterPro" id="IPR058625">
    <property type="entry name" value="MdtA-like_BSH"/>
</dbReference>
<comment type="similarity">
    <text evidence="1">Belongs to the membrane fusion protein (MFP) (TC 8.A.1) family.</text>
</comment>
<dbReference type="Gene3D" id="2.40.420.20">
    <property type="match status" value="1"/>
</dbReference>
<dbReference type="InterPro" id="IPR058624">
    <property type="entry name" value="MdtA-like_HH"/>
</dbReference>
<dbReference type="Gene3D" id="2.40.50.100">
    <property type="match status" value="1"/>
</dbReference>
<dbReference type="Gene3D" id="2.40.30.170">
    <property type="match status" value="1"/>
</dbReference>
<dbReference type="PANTHER" id="PTHR30469">
    <property type="entry name" value="MULTIDRUG RESISTANCE PROTEIN MDTA"/>
    <property type="match status" value="1"/>
</dbReference>
<evidence type="ECO:0000259" key="2">
    <source>
        <dbReference type="Pfam" id="PF25876"/>
    </source>
</evidence>
<dbReference type="EMBL" id="QZCH01000001">
    <property type="protein sequence ID" value="RJG51507.1"/>
    <property type="molecule type" value="Genomic_DNA"/>
</dbReference>
<gene>
    <name evidence="5" type="ORF">D1Z90_01895</name>
</gene>
<reference evidence="5 6" key="1">
    <citation type="submission" date="2018-09" db="EMBL/GenBank/DDBJ databases">
        <authorList>
            <person name="Wang F."/>
        </authorList>
    </citation>
    <scope>NUCLEOTIDE SEQUENCE [LARGE SCALE GENOMIC DNA]</scope>
    <source>
        <strain evidence="5 6">PLHSC7-2</strain>
    </source>
</reference>
<protein>
    <submittedName>
        <fullName evidence="5">Efflux RND transporter periplasmic adaptor subunit</fullName>
    </submittedName>
</protein>
<evidence type="ECO:0000259" key="3">
    <source>
        <dbReference type="Pfam" id="PF25917"/>
    </source>
</evidence>